<sequence length="366" mass="40019">MKAIVVKPPRPGAEITEVQRTPGKGPVLVRIVENGICGTDREIVNGTFSGARAPPGEDYLILGHEAIGVVEKIEGKVEDLEVGDLVMPVNRRGCGHCLNCLVGRPDFCETGNFVEAGMIGMHGFMVEHFYDDPKYLVKVPKAIADIAILAQPLSDLEKSVEEILAVQRRVPVWTCDDGTYNCRTAVVIGSGAIGTLIALLLKTYGFRVIVANRRDPTPREKEIFFGVGAKWYNSANGYEELAKETGGVDLIFDTTGRVDVVKSVFPALRTNGVLGLFGFSEAERAEFTSADLKQLIYKNAAVVGLINGQKPHFQQALVHLAAWKAMWPDVASKLITKVVKIDDRDAVLDVLKHRSPGEIKIKISWQ</sequence>
<evidence type="ECO:0000313" key="1">
    <source>
        <dbReference type="EMBL" id="MFB6491492.1"/>
    </source>
</evidence>
<accession>A0ACC6V364</accession>
<name>A0ACC6V364_9CREN</name>
<protein>
    <submittedName>
        <fullName evidence="1">Glucose 1-dehydrogenase</fullName>
    </submittedName>
</protein>
<reference evidence="1" key="1">
    <citation type="submission" date="2024-07" db="EMBL/GenBank/DDBJ databases">
        <title>Metagenome and Metagenome-Assembled Genomes of Archaea from a hot spring from the geothermal field of Los Azufres, Mexico.</title>
        <authorList>
            <person name="Marin-Paredes R."/>
            <person name="Martinez-Romero E."/>
            <person name="Servin-Garciduenas L.E."/>
        </authorList>
    </citation>
    <scope>NUCLEOTIDE SEQUENCE</scope>
</reference>
<comment type="caution">
    <text evidence="1">The sequence shown here is derived from an EMBL/GenBank/DDBJ whole genome shotgun (WGS) entry which is preliminary data.</text>
</comment>
<dbReference type="Proteomes" id="UP000033636">
    <property type="component" value="Unassembled WGS sequence"/>
</dbReference>
<organism evidence="1 2">
    <name type="scientific">Thermoproteus sp. AZ2</name>
    <dbReference type="NCBI Taxonomy" id="1609232"/>
    <lineage>
        <taxon>Archaea</taxon>
        <taxon>Thermoproteota</taxon>
        <taxon>Thermoprotei</taxon>
        <taxon>Thermoproteales</taxon>
        <taxon>Thermoproteaceae</taxon>
        <taxon>Thermoproteus</taxon>
    </lineage>
</organism>
<dbReference type="EMBL" id="JZWT02000038">
    <property type="protein sequence ID" value="MFB6491492.1"/>
    <property type="molecule type" value="Genomic_DNA"/>
</dbReference>
<gene>
    <name evidence="1" type="ORF">TU35_009735</name>
</gene>
<proteinExistence type="predicted"/>
<evidence type="ECO:0000313" key="2">
    <source>
        <dbReference type="Proteomes" id="UP000033636"/>
    </source>
</evidence>